<protein>
    <submittedName>
        <fullName evidence="1">Uncharacterized protein</fullName>
    </submittedName>
</protein>
<name>A0A1I5SCL6_9PSEU</name>
<accession>A0A1I5SCL6</accession>
<dbReference type="STRING" id="587909.SAMN05421810_10395"/>
<gene>
    <name evidence="1" type="ORF">SAMN05421810_10395</name>
</gene>
<sequence>MMAGSPAFAQDGNDDNHIQPQLGLLNVADVLNDLDIGLCDWDVNILAIELDEVLNDLGLNIPILSPGSDASDVTSWSKFCVADTHTYVDDGH</sequence>
<keyword evidence="2" id="KW-1185">Reference proteome</keyword>
<dbReference type="EMBL" id="FOWW01000003">
    <property type="protein sequence ID" value="SFP68485.1"/>
    <property type="molecule type" value="Genomic_DNA"/>
</dbReference>
<reference evidence="2" key="1">
    <citation type="submission" date="2016-10" db="EMBL/GenBank/DDBJ databases">
        <authorList>
            <person name="Varghese N."/>
            <person name="Submissions S."/>
        </authorList>
    </citation>
    <scope>NUCLEOTIDE SEQUENCE [LARGE SCALE GENOMIC DNA]</scope>
    <source>
        <strain evidence="2">CGMCC 4.5579</strain>
    </source>
</reference>
<proteinExistence type="predicted"/>
<evidence type="ECO:0000313" key="1">
    <source>
        <dbReference type="EMBL" id="SFP68485.1"/>
    </source>
</evidence>
<dbReference type="Proteomes" id="UP000198727">
    <property type="component" value="Unassembled WGS sequence"/>
</dbReference>
<dbReference type="AlphaFoldDB" id="A0A1I5SCL6"/>
<organism evidence="1 2">
    <name type="scientific">Amycolatopsis arida</name>
    <dbReference type="NCBI Taxonomy" id="587909"/>
    <lineage>
        <taxon>Bacteria</taxon>
        <taxon>Bacillati</taxon>
        <taxon>Actinomycetota</taxon>
        <taxon>Actinomycetes</taxon>
        <taxon>Pseudonocardiales</taxon>
        <taxon>Pseudonocardiaceae</taxon>
        <taxon>Amycolatopsis</taxon>
    </lineage>
</organism>
<evidence type="ECO:0000313" key="2">
    <source>
        <dbReference type="Proteomes" id="UP000198727"/>
    </source>
</evidence>